<dbReference type="InterPro" id="IPR028939">
    <property type="entry name" value="P5C_Rdtase_cat_N"/>
</dbReference>
<dbReference type="Gene3D" id="3.40.50.720">
    <property type="entry name" value="NAD(P)-binding Rossmann-like Domain"/>
    <property type="match status" value="1"/>
</dbReference>
<proteinExistence type="inferred from homology"/>
<evidence type="ECO:0000256" key="4">
    <source>
        <dbReference type="HAMAP-Rule" id="MF_01925"/>
    </source>
</evidence>
<dbReference type="EMBL" id="FOFX01000033">
    <property type="protein sequence ID" value="SEQ27273.1"/>
    <property type="molecule type" value="Genomic_DNA"/>
</dbReference>
<dbReference type="Gene3D" id="1.10.3730.10">
    <property type="entry name" value="ProC C-terminal domain-like"/>
    <property type="match status" value="1"/>
</dbReference>
<dbReference type="InterPro" id="IPR008927">
    <property type="entry name" value="6-PGluconate_DH-like_C_sf"/>
</dbReference>
<dbReference type="UniPathway" id="UPA00098">
    <property type="reaction ID" value="UER00361"/>
</dbReference>
<dbReference type="EMBL" id="FNLN01000027">
    <property type="protein sequence ID" value="SDU13805.1"/>
    <property type="molecule type" value="Genomic_DNA"/>
</dbReference>
<sequence length="279" mass="30210">MNQSTNYDVMNITFIGGGNMASALISGLLQQGFAAQQLYVVEINVENCEKLKLEFGILATNDLAEGVAKSDVVLLSVKPQQLHDLTQDLMPLLKDQLLISIAAGIRVSDIMRWLGGYERVVRAMPNTPSLVRSGVTGLYAASSVNELDRKNAESILAAVGSTLWVVEEEMLHAVTAISGSGPAYIFYFIESLQQAGIELGLTPVQARQLSLQTFLGAGKLASLSEEDVITLRARVTSKGGTTERAIQAMEKSDIKHKIIAAIRAASDRSHEMSDEFGRR</sequence>
<dbReference type="PANTHER" id="PTHR11645">
    <property type="entry name" value="PYRROLINE-5-CARBOXYLATE REDUCTASE"/>
    <property type="match status" value="1"/>
</dbReference>
<comment type="catalytic activity">
    <reaction evidence="4">
        <text>L-proline + NADP(+) = (S)-1-pyrroline-5-carboxylate + NADPH + 2 H(+)</text>
        <dbReference type="Rhea" id="RHEA:14109"/>
        <dbReference type="ChEBI" id="CHEBI:15378"/>
        <dbReference type="ChEBI" id="CHEBI:17388"/>
        <dbReference type="ChEBI" id="CHEBI:57783"/>
        <dbReference type="ChEBI" id="CHEBI:58349"/>
        <dbReference type="ChEBI" id="CHEBI:60039"/>
        <dbReference type="EC" id="1.5.1.2"/>
    </reaction>
</comment>
<comment type="pathway">
    <text evidence="4">Amino-acid biosynthesis; L-proline biosynthesis; L-proline from L-glutamate 5-semialdehyde: step 1/1.</text>
</comment>
<reference evidence="13" key="1">
    <citation type="submission" date="2016-10" db="EMBL/GenBank/DDBJ databases">
        <authorList>
            <person name="Varghese N."/>
            <person name="Submissions S."/>
        </authorList>
    </citation>
    <scope>NUCLEOTIDE SEQUENCE [LARGE SCALE GENOMIC DNA]</scope>
    <source>
        <strain evidence="13">Nm10</strain>
    </source>
</reference>
<name>A0A1H9EPY2_9PROT</name>
<protein>
    <recommendedName>
        <fullName evidence="4 5">Pyrroline-5-carboxylate reductase</fullName>
        <shortName evidence="4">P5C reductase</shortName>
        <shortName evidence="4">P5CR</shortName>
        <ecNumber evidence="4 5">1.5.1.2</ecNumber>
    </recommendedName>
    <alternativeName>
        <fullName evidence="4">PCA reductase</fullName>
    </alternativeName>
</protein>
<comment type="catalytic activity">
    <reaction evidence="4">
        <text>L-proline + NAD(+) = (S)-1-pyrroline-5-carboxylate + NADH + 2 H(+)</text>
        <dbReference type="Rhea" id="RHEA:14105"/>
        <dbReference type="ChEBI" id="CHEBI:15378"/>
        <dbReference type="ChEBI" id="CHEBI:17388"/>
        <dbReference type="ChEBI" id="CHEBI:57540"/>
        <dbReference type="ChEBI" id="CHEBI:57945"/>
        <dbReference type="ChEBI" id="CHEBI:60039"/>
        <dbReference type="EC" id="1.5.1.2"/>
    </reaction>
</comment>
<evidence type="ECO:0000313" key="9">
    <source>
        <dbReference type="EMBL" id="PTQ86818.1"/>
    </source>
</evidence>
<dbReference type="PIRSF" id="PIRSF000193">
    <property type="entry name" value="Pyrrol-5-carb_rd"/>
    <property type="match status" value="1"/>
</dbReference>
<feature type="domain" description="Pyrroline-5-carboxylate reductase catalytic N-terminal" evidence="7">
    <location>
        <begin position="12"/>
        <end position="104"/>
    </location>
</feature>
<comment type="function">
    <text evidence="4">Catalyzes the reduction of 1-pyrroline-5-carboxylate (PCA) to L-proline.</text>
</comment>
<dbReference type="SUPFAM" id="SSF48179">
    <property type="entry name" value="6-phosphogluconate dehydrogenase C-terminal domain-like"/>
    <property type="match status" value="1"/>
</dbReference>
<dbReference type="Proteomes" id="UP000181998">
    <property type="component" value="Unassembled WGS sequence"/>
</dbReference>
<dbReference type="AlphaFoldDB" id="A0A1H9EPY2"/>
<keyword evidence="13" id="KW-1185">Reference proteome</keyword>
<feature type="binding site" evidence="6">
    <location>
        <begin position="15"/>
        <end position="20"/>
    </location>
    <ligand>
        <name>NADP(+)</name>
        <dbReference type="ChEBI" id="CHEBI:58349"/>
    </ligand>
</feature>
<dbReference type="GO" id="GO:0055129">
    <property type="term" value="P:L-proline biosynthetic process"/>
    <property type="evidence" value="ECO:0007669"/>
    <property type="project" value="UniProtKB-UniRule"/>
</dbReference>
<evidence type="ECO:0000313" key="13">
    <source>
        <dbReference type="Proteomes" id="UP000182882"/>
    </source>
</evidence>
<evidence type="ECO:0000256" key="6">
    <source>
        <dbReference type="PIRSR" id="PIRSR000193-1"/>
    </source>
</evidence>
<dbReference type="GO" id="GO:0005737">
    <property type="term" value="C:cytoplasm"/>
    <property type="evidence" value="ECO:0007669"/>
    <property type="project" value="UniProtKB-SubCell"/>
</dbReference>
<keyword evidence="4" id="KW-0028">Amino-acid biosynthesis</keyword>
<dbReference type="OrthoDB" id="9805754at2"/>
<dbReference type="PANTHER" id="PTHR11645:SF0">
    <property type="entry name" value="PYRROLINE-5-CARBOXYLATE REDUCTASE 3"/>
    <property type="match status" value="1"/>
</dbReference>
<dbReference type="FunFam" id="1.10.3730.10:FF:000001">
    <property type="entry name" value="Pyrroline-5-carboxylate reductase"/>
    <property type="match status" value="1"/>
</dbReference>
<keyword evidence="4" id="KW-0963">Cytoplasm</keyword>
<evidence type="ECO:0000256" key="2">
    <source>
        <dbReference type="ARBA" id="ARBA00022857"/>
    </source>
</evidence>
<evidence type="ECO:0000313" key="14">
    <source>
        <dbReference type="Proteomes" id="UP000244110"/>
    </source>
</evidence>
<evidence type="ECO:0000313" key="12">
    <source>
        <dbReference type="Proteomes" id="UP000181998"/>
    </source>
</evidence>
<feature type="domain" description="Pyrroline-5-carboxylate reductase dimerisation" evidence="8">
    <location>
        <begin position="168"/>
        <end position="272"/>
    </location>
</feature>
<dbReference type="NCBIfam" id="TIGR00112">
    <property type="entry name" value="proC"/>
    <property type="match status" value="1"/>
</dbReference>
<dbReference type="InterPro" id="IPR036291">
    <property type="entry name" value="NAD(P)-bd_dom_sf"/>
</dbReference>
<dbReference type="Proteomes" id="UP000182882">
    <property type="component" value="Unassembled WGS sequence"/>
</dbReference>
<dbReference type="Pfam" id="PF14748">
    <property type="entry name" value="P5CR_dimer"/>
    <property type="match status" value="1"/>
</dbReference>
<dbReference type="EC" id="1.5.1.2" evidence="4 5"/>
<dbReference type="InterPro" id="IPR029036">
    <property type="entry name" value="P5CR_dimer"/>
</dbReference>
<dbReference type="HAMAP" id="MF_01925">
    <property type="entry name" value="P5C_reductase"/>
    <property type="match status" value="1"/>
</dbReference>
<evidence type="ECO:0000256" key="1">
    <source>
        <dbReference type="ARBA" id="ARBA00005525"/>
    </source>
</evidence>
<evidence type="ECO:0000259" key="7">
    <source>
        <dbReference type="Pfam" id="PF03807"/>
    </source>
</evidence>
<evidence type="ECO:0000313" key="10">
    <source>
        <dbReference type="EMBL" id="SDU13805.1"/>
    </source>
</evidence>
<dbReference type="STRING" id="44577.ATY38_13525"/>
<dbReference type="EMBL" id="QAOL01000008">
    <property type="protein sequence ID" value="PTQ86818.1"/>
    <property type="molecule type" value="Genomic_DNA"/>
</dbReference>
<dbReference type="Pfam" id="PF03807">
    <property type="entry name" value="F420_oxidored"/>
    <property type="match status" value="1"/>
</dbReference>
<gene>
    <name evidence="4" type="primary">proC</name>
    <name evidence="9" type="ORF">C8R28_100812</name>
    <name evidence="10" type="ORF">SAMN05216406_12726</name>
    <name evidence="11" type="ORF">SAMN05421510_103311</name>
</gene>
<accession>A0A1H9EPY2</accession>
<keyword evidence="2 4" id="KW-0521">NADP</keyword>
<reference evidence="11 12" key="2">
    <citation type="submission" date="2016-10" db="EMBL/GenBank/DDBJ databases">
        <authorList>
            <person name="de Groot N.N."/>
        </authorList>
    </citation>
    <scope>NUCLEOTIDE SEQUENCE [LARGE SCALE GENOMIC DNA]</scope>
    <source>
        <strain evidence="10">Nm10</strain>
        <strain evidence="11 12">Nm9</strain>
    </source>
</reference>
<evidence type="ECO:0000259" key="8">
    <source>
        <dbReference type="Pfam" id="PF14748"/>
    </source>
</evidence>
<evidence type="ECO:0000256" key="3">
    <source>
        <dbReference type="ARBA" id="ARBA00023002"/>
    </source>
</evidence>
<dbReference type="GO" id="GO:0004735">
    <property type="term" value="F:pyrroline-5-carboxylate reductase activity"/>
    <property type="evidence" value="ECO:0007669"/>
    <property type="project" value="UniProtKB-UniRule"/>
</dbReference>
<comment type="subcellular location">
    <subcellularLocation>
        <location evidence="4">Cytoplasm</location>
    </subcellularLocation>
</comment>
<evidence type="ECO:0000256" key="5">
    <source>
        <dbReference type="NCBIfam" id="TIGR00112"/>
    </source>
</evidence>
<dbReference type="SUPFAM" id="SSF51735">
    <property type="entry name" value="NAD(P)-binding Rossmann-fold domains"/>
    <property type="match status" value="1"/>
</dbReference>
<evidence type="ECO:0000313" key="11">
    <source>
        <dbReference type="EMBL" id="SEQ27273.1"/>
    </source>
</evidence>
<organism evidence="11 12">
    <name type="scientific">Nitrosomonas ureae</name>
    <dbReference type="NCBI Taxonomy" id="44577"/>
    <lineage>
        <taxon>Bacteria</taxon>
        <taxon>Pseudomonadati</taxon>
        <taxon>Pseudomonadota</taxon>
        <taxon>Betaproteobacteria</taxon>
        <taxon>Nitrosomonadales</taxon>
        <taxon>Nitrosomonadaceae</taxon>
        <taxon>Nitrosomonas</taxon>
    </lineage>
</organism>
<dbReference type="InterPro" id="IPR000304">
    <property type="entry name" value="Pyrroline-COOH_reductase"/>
</dbReference>
<dbReference type="Proteomes" id="UP000244110">
    <property type="component" value="Unassembled WGS sequence"/>
</dbReference>
<reference evidence="9 14" key="3">
    <citation type="submission" date="2018-04" db="EMBL/GenBank/DDBJ databases">
        <title>Active sludge and wastewater microbial communities from Klosterneuburg, Austria.</title>
        <authorList>
            <person name="Wagner M."/>
        </authorList>
    </citation>
    <scope>NUCLEOTIDE SEQUENCE [LARGE SCALE GENOMIC DNA]</scope>
    <source>
        <strain evidence="9 14">Nm4</strain>
    </source>
</reference>
<keyword evidence="4" id="KW-0641">Proline biosynthesis</keyword>
<keyword evidence="3 4" id="KW-0560">Oxidoreductase</keyword>
<comment type="similarity">
    <text evidence="1 4">Belongs to the pyrroline-5-carboxylate reductase family.</text>
</comment>